<keyword evidence="4 6" id="KW-1133">Transmembrane helix</keyword>
<organism evidence="7 8">
    <name type="scientific">Pleurostoma richardsiae</name>
    <dbReference type="NCBI Taxonomy" id="41990"/>
    <lineage>
        <taxon>Eukaryota</taxon>
        <taxon>Fungi</taxon>
        <taxon>Dikarya</taxon>
        <taxon>Ascomycota</taxon>
        <taxon>Pezizomycotina</taxon>
        <taxon>Sordariomycetes</taxon>
        <taxon>Sordariomycetidae</taxon>
        <taxon>Calosphaeriales</taxon>
        <taxon>Pleurostomataceae</taxon>
        <taxon>Pleurostoma</taxon>
    </lineage>
</organism>
<name>A0AA38RPH8_9PEZI</name>
<sequence>MKQNITGTMLNSTDTYPPLGYLTPPFPSLHWPPQDKDWGLYGLHDMWRFTLLWTLIMFAIFHWSVAAIAVLMQVAKSPSNWKFVWLVPVVYSVVAGTEALLAGSITGIIVGVVYRTGGWYMPTWIPFIWGWVNVLVVVVSSFSIQGGL</sequence>
<evidence type="ECO:0000313" key="7">
    <source>
        <dbReference type="EMBL" id="KAJ9151885.1"/>
    </source>
</evidence>
<dbReference type="Pfam" id="PF10190">
    <property type="entry name" value="Tmemb_170"/>
    <property type="match status" value="1"/>
</dbReference>
<comment type="similarity">
    <text evidence="2">Belongs to the TMEM170 family.</text>
</comment>
<dbReference type="PANTHER" id="PTHR22779:SF6">
    <property type="entry name" value="SD17342P"/>
    <property type="match status" value="1"/>
</dbReference>
<evidence type="ECO:0000256" key="6">
    <source>
        <dbReference type="SAM" id="Phobius"/>
    </source>
</evidence>
<feature type="transmembrane region" description="Helical" evidence="6">
    <location>
        <begin position="83"/>
        <end position="112"/>
    </location>
</feature>
<feature type="transmembrane region" description="Helical" evidence="6">
    <location>
        <begin position="51"/>
        <end position="71"/>
    </location>
</feature>
<reference evidence="7" key="1">
    <citation type="submission" date="2022-07" db="EMBL/GenBank/DDBJ databases">
        <title>Fungi with potential for degradation of polypropylene.</title>
        <authorList>
            <person name="Gostincar C."/>
        </authorList>
    </citation>
    <scope>NUCLEOTIDE SEQUENCE</scope>
    <source>
        <strain evidence="7">EXF-13308</strain>
    </source>
</reference>
<protein>
    <recommendedName>
        <fullName evidence="9">Integral membrane protein</fullName>
    </recommendedName>
</protein>
<evidence type="ECO:0000256" key="3">
    <source>
        <dbReference type="ARBA" id="ARBA00022692"/>
    </source>
</evidence>
<evidence type="ECO:0000256" key="4">
    <source>
        <dbReference type="ARBA" id="ARBA00022989"/>
    </source>
</evidence>
<keyword evidence="5 6" id="KW-0472">Membrane</keyword>
<gene>
    <name evidence="7" type="ORF">NKR23_g2891</name>
</gene>
<dbReference type="Proteomes" id="UP001174694">
    <property type="component" value="Unassembled WGS sequence"/>
</dbReference>
<keyword evidence="8" id="KW-1185">Reference proteome</keyword>
<comment type="caution">
    <text evidence="7">The sequence shown here is derived from an EMBL/GenBank/DDBJ whole genome shotgun (WGS) entry which is preliminary data.</text>
</comment>
<evidence type="ECO:0000256" key="2">
    <source>
        <dbReference type="ARBA" id="ARBA00006325"/>
    </source>
</evidence>
<comment type="subcellular location">
    <subcellularLocation>
        <location evidence="1">Membrane</location>
        <topology evidence="1">Multi-pass membrane protein</topology>
    </subcellularLocation>
</comment>
<keyword evidence="3 6" id="KW-0812">Transmembrane</keyword>
<feature type="transmembrane region" description="Helical" evidence="6">
    <location>
        <begin position="124"/>
        <end position="144"/>
    </location>
</feature>
<proteinExistence type="inferred from homology"/>
<accession>A0AA38RPH8</accession>
<evidence type="ECO:0000313" key="8">
    <source>
        <dbReference type="Proteomes" id="UP001174694"/>
    </source>
</evidence>
<evidence type="ECO:0000256" key="5">
    <source>
        <dbReference type="ARBA" id="ARBA00023136"/>
    </source>
</evidence>
<dbReference type="PANTHER" id="PTHR22779">
    <property type="entry name" value="SD17342P"/>
    <property type="match status" value="1"/>
</dbReference>
<dbReference type="AlphaFoldDB" id="A0AA38RPH8"/>
<dbReference type="EMBL" id="JANBVO010000005">
    <property type="protein sequence ID" value="KAJ9151885.1"/>
    <property type="molecule type" value="Genomic_DNA"/>
</dbReference>
<dbReference type="GO" id="GO:0016020">
    <property type="term" value="C:membrane"/>
    <property type="evidence" value="ECO:0007669"/>
    <property type="project" value="UniProtKB-SubCell"/>
</dbReference>
<dbReference type="InterPro" id="IPR019334">
    <property type="entry name" value="TMEM170A/B/YPR153W-like"/>
</dbReference>
<evidence type="ECO:0000256" key="1">
    <source>
        <dbReference type="ARBA" id="ARBA00004141"/>
    </source>
</evidence>
<evidence type="ECO:0008006" key="9">
    <source>
        <dbReference type="Google" id="ProtNLM"/>
    </source>
</evidence>